<keyword evidence="12" id="KW-0408">Iron</keyword>
<dbReference type="PANTHER" id="PTHR33202:SF2">
    <property type="entry name" value="FERRIC UPTAKE REGULATION PROTEIN"/>
    <property type="match status" value="1"/>
</dbReference>
<keyword evidence="9" id="KW-0805">Transcription regulation</keyword>
<dbReference type="InterPro" id="IPR043135">
    <property type="entry name" value="Fur_C"/>
</dbReference>
<evidence type="ECO:0000256" key="8">
    <source>
        <dbReference type="ARBA" id="ARBA00022833"/>
    </source>
</evidence>
<evidence type="ECO:0000256" key="7">
    <source>
        <dbReference type="ARBA" id="ARBA00022723"/>
    </source>
</evidence>
<dbReference type="InterPro" id="IPR036390">
    <property type="entry name" value="WH_DNA-bd_sf"/>
</dbReference>
<dbReference type="CDD" id="cd07153">
    <property type="entry name" value="Fur_like"/>
    <property type="match status" value="1"/>
</dbReference>
<dbReference type="GO" id="GO:0045892">
    <property type="term" value="P:negative regulation of DNA-templated transcription"/>
    <property type="evidence" value="ECO:0007669"/>
    <property type="project" value="TreeGrafter"/>
</dbReference>
<reference evidence="14" key="1">
    <citation type="submission" date="2016-10" db="EMBL/GenBank/DDBJ databases">
        <authorList>
            <person name="Varghese N."/>
            <person name="Submissions S."/>
        </authorList>
    </citation>
    <scope>NUCLEOTIDE SEQUENCE [LARGE SCALE GENOMIC DNA]</scope>
    <source>
        <strain evidence="14">DSM 23515</strain>
    </source>
</reference>
<comment type="cofactor">
    <cofactor evidence="12">
        <name>Mn(2+)</name>
        <dbReference type="ChEBI" id="CHEBI:29035"/>
    </cofactor>
    <cofactor evidence="12">
        <name>Fe(2+)</name>
        <dbReference type="ChEBI" id="CHEBI:29033"/>
    </cofactor>
    <text evidence="12">Binds 1 Mn(2+) or Fe(2+) ion per subunit.</text>
</comment>
<evidence type="ECO:0000256" key="12">
    <source>
        <dbReference type="PIRSR" id="PIRSR602481-2"/>
    </source>
</evidence>
<dbReference type="Gene3D" id="3.30.1490.190">
    <property type="match status" value="1"/>
</dbReference>
<comment type="subunit">
    <text evidence="3">Homodimer.</text>
</comment>
<evidence type="ECO:0000256" key="4">
    <source>
        <dbReference type="ARBA" id="ARBA00020910"/>
    </source>
</evidence>
<feature type="binding site" evidence="12">
    <location>
        <position position="103"/>
    </location>
    <ligand>
        <name>Fe cation</name>
        <dbReference type="ChEBI" id="CHEBI:24875"/>
    </ligand>
</feature>
<evidence type="ECO:0000256" key="11">
    <source>
        <dbReference type="ARBA" id="ARBA00023163"/>
    </source>
</evidence>
<dbReference type="PANTHER" id="PTHR33202">
    <property type="entry name" value="ZINC UPTAKE REGULATION PROTEIN"/>
    <property type="match status" value="1"/>
</dbReference>
<sequence length="151" mass="18031">MSKKVVNKNDQAVVKNVFTKYLEEKGHRKTPERFAILQEIYNNDDHFDIESLYIKMKNKKYRVSRATLYNTIELLLECGLVRKHQFGQNQSQYEKSYFDRQHDHVILTDTGEVIEFCDPRIQSIKKTIEEVFDIEITKHSLYFYGNKKTTN</sequence>
<keyword evidence="10" id="KW-0238">DNA-binding</keyword>
<dbReference type="GO" id="GO:0008270">
    <property type="term" value="F:zinc ion binding"/>
    <property type="evidence" value="ECO:0007669"/>
    <property type="project" value="TreeGrafter"/>
</dbReference>
<keyword evidence="14" id="KW-1185">Reference proteome</keyword>
<keyword evidence="8" id="KW-0862">Zinc</keyword>
<keyword evidence="6" id="KW-0678">Repressor</keyword>
<evidence type="ECO:0000256" key="10">
    <source>
        <dbReference type="ARBA" id="ARBA00023125"/>
    </source>
</evidence>
<proteinExistence type="inferred from homology"/>
<dbReference type="Gene3D" id="1.10.10.10">
    <property type="entry name" value="Winged helix-like DNA-binding domain superfamily/Winged helix DNA-binding domain"/>
    <property type="match status" value="1"/>
</dbReference>
<keyword evidence="7 12" id="KW-0479">Metal-binding</keyword>
<name>A0A1I2L3H6_9FLAO</name>
<dbReference type="GO" id="GO:0003700">
    <property type="term" value="F:DNA-binding transcription factor activity"/>
    <property type="evidence" value="ECO:0007669"/>
    <property type="project" value="InterPro"/>
</dbReference>
<feature type="binding site" evidence="12">
    <location>
        <position position="139"/>
    </location>
    <ligand>
        <name>Fe cation</name>
        <dbReference type="ChEBI" id="CHEBI:24875"/>
    </ligand>
</feature>
<dbReference type="GO" id="GO:0005829">
    <property type="term" value="C:cytosol"/>
    <property type="evidence" value="ECO:0007669"/>
    <property type="project" value="TreeGrafter"/>
</dbReference>
<comment type="subcellular location">
    <subcellularLocation>
        <location evidence="1">Cytoplasm</location>
    </subcellularLocation>
</comment>
<comment type="similarity">
    <text evidence="2">Belongs to the Fur family.</text>
</comment>
<evidence type="ECO:0000256" key="2">
    <source>
        <dbReference type="ARBA" id="ARBA00007957"/>
    </source>
</evidence>
<dbReference type="AlphaFoldDB" id="A0A1I2L3H6"/>
<gene>
    <name evidence="13" type="ORF">SAMN04488033_10679</name>
</gene>
<evidence type="ECO:0000313" key="13">
    <source>
        <dbReference type="EMBL" id="SFF71997.1"/>
    </source>
</evidence>
<organism evidence="13 14">
    <name type="scientific">Salegentibacter agarivorans</name>
    <dbReference type="NCBI Taxonomy" id="345907"/>
    <lineage>
        <taxon>Bacteria</taxon>
        <taxon>Pseudomonadati</taxon>
        <taxon>Bacteroidota</taxon>
        <taxon>Flavobacteriia</taxon>
        <taxon>Flavobacteriales</taxon>
        <taxon>Flavobacteriaceae</taxon>
        <taxon>Salegentibacter</taxon>
    </lineage>
</organism>
<dbReference type="EMBL" id="FOOH01000006">
    <property type="protein sequence ID" value="SFF71997.1"/>
    <property type="molecule type" value="Genomic_DNA"/>
</dbReference>
<protein>
    <recommendedName>
        <fullName evidence="4">Ferric uptake regulation protein</fullName>
    </recommendedName>
</protein>
<keyword evidence="11" id="KW-0804">Transcription</keyword>
<dbReference type="GO" id="GO:1900376">
    <property type="term" value="P:regulation of secondary metabolite biosynthetic process"/>
    <property type="evidence" value="ECO:0007669"/>
    <property type="project" value="TreeGrafter"/>
</dbReference>
<dbReference type="SUPFAM" id="SSF46785">
    <property type="entry name" value="Winged helix' DNA-binding domain"/>
    <property type="match status" value="1"/>
</dbReference>
<keyword evidence="5" id="KW-0963">Cytoplasm</keyword>
<dbReference type="RefSeq" id="WP_037315154.1">
    <property type="nucleotide sequence ID" value="NZ_FOOH01000006.1"/>
</dbReference>
<evidence type="ECO:0000256" key="1">
    <source>
        <dbReference type="ARBA" id="ARBA00004496"/>
    </source>
</evidence>
<evidence type="ECO:0000256" key="3">
    <source>
        <dbReference type="ARBA" id="ARBA00011738"/>
    </source>
</evidence>
<evidence type="ECO:0000256" key="6">
    <source>
        <dbReference type="ARBA" id="ARBA00022491"/>
    </source>
</evidence>
<dbReference type="GO" id="GO:0000976">
    <property type="term" value="F:transcription cis-regulatory region binding"/>
    <property type="evidence" value="ECO:0007669"/>
    <property type="project" value="TreeGrafter"/>
</dbReference>
<accession>A0A1I2L3H6</accession>
<dbReference type="InterPro" id="IPR002481">
    <property type="entry name" value="FUR"/>
</dbReference>
<evidence type="ECO:0000313" key="14">
    <source>
        <dbReference type="Proteomes" id="UP000199116"/>
    </source>
</evidence>
<dbReference type="InterPro" id="IPR036388">
    <property type="entry name" value="WH-like_DNA-bd_sf"/>
</dbReference>
<evidence type="ECO:0000256" key="5">
    <source>
        <dbReference type="ARBA" id="ARBA00022490"/>
    </source>
</evidence>
<dbReference type="Pfam" id="PF01475">
    <property type="entry name" value="FUR"/>
    <property type="match status" value="1"/>
</dbReference>
<evidence type="ECO:0000256" key="9">
    <source>
        <dbReference type="ARBA" id="ARBA00023015"/>
    </source>
</evidence>
<dbReference type="Proteomes" id="UP000199116">
    <property type="component" value="Unassembled WGS sequence"/>
</dbReference>